<dbReference type="Proteomes" id="UP000736335">
    <property type="component" value="Unassembled WGS sequence"/>
</dbReference>
<accession>A0A9P6H3G2</accession>
<dbReference type="AlphaFoldDB" id="A0A9P6H3G2"/>
<dbReference type="InterPro" id="IPR011333">
    <property type="entry name" value="SKP1/BTB/POZ_sf"/>
</dbReference>
<keyword evidence="3" id="KW-1185">Reference proteome</keyword>
<protein>
    <recommendedName>
        <fullName evidence="4">BTB domain-containing protein</fullName>
    </recommendedName>
</protein>
<dbReference type="EMBL" id="WIUZ02000023">
    <property type="protein sequence ID" value="KAF9778362.1"/>
    <property type="molecule type" value="Genomic_DNA"/>
</dbReference>
<gene>
    <name evidence="2" type="ORF">BJ322DRAFT_1147820</name>
</gene>
<evidence type="ECO:0008006" key="4">
    <source>
        <dbReference type="Google" id="ProtNLM"/>
    </source>
</evidence>
<reference evidence="2" key="1">
    <citation type="journal article" date="2020" name="Nat. Commun.">
        <title>Large-scale genome sequencing of mycorrhizal fungi provides insights into the early evolution of symbiotic traits.</title>
        <authorList>
            <person name="Miyauchi S."/>
            <person name="Kiss E."/>
            <person name="Kuo A."/>
            <person name="Drula E."/>
            <person name="Kohler A."/>
            <person name="Sanchez-Garcia M."/>
            <person name="Morin E."/>
            <person name="Andreopoulos B."/>
            <person name="Barry K.W."/>
            <person name="Bonito G."/>
            <person name="Buee M."/>
            <person name="Carver A."/>
            <person name="Chen C."/>
            <person name="Cichocki N."/>
            <person name="Clum A."/>
            <person name="Culley D."/>
            <person name="Crous P.W."/>
            <person name="Fauchery L."/>
            <person name="Girlanda M."/>
            <person name="Hayes R.D."/>
            <person name="Keri Z."/>
            <person name="LaButti K."/>
            <person name="Lipzen A."/>
            <person name="Lombard V."/>
            <person name="Magnuson J."/>
            <person name="Maillard F."/>
            <person name="Murat C."/>
            <person name="Nolan M."/>
            <person name="Ohm R.A."/>
            <person name="Pangilinan J."/>
            <person name="Pereira M.F."/>
            <person name="Perotto S."/>
            <person name="Peter M."/>
            <person name="Pfister S."/>
            <person name="Riley R."/>
            <person name="Sitrit Y."/>
            <person name="Stielow J.B."/>
            <person name="Szollosi G."/>
            <person name="Zifcakova L."/>
            <person name="Stursova M."/>
            <person name="Spatafora J.W."/>
            <person name="Tedersoo L."/>
            <person name="Vaario L.M."/>
            <person name="Yamada A."/>
            <person name="Yan M."/>
            <person name="Wang P."/>
            <person name="Xu J."/>
            <person name="Bruns T."/>
            <person name="Baldrian P."/>
            <person name="Vilgalys R."/>
            <person name="Dunand C."/>
            <person name="Henrissat B."/>
            <person name="Grigoriev I.V."/>
            <person name="Hibbett D."/>
            <person name="Nagy L.G."/>
            <person name="Martin F.M."/>
        </authorList>
    </citation>
    <scope>NUCLEOTIDE SEQUENCE</scope>
    <source>
        <strain evidence="2">UH-Tt-Lm1</strain>
    </source>
</reference>
<evidence type="ECO:0000313" key="3">
    <source>
        <dbReference type="Proteomes" id="UP000736335"/>
    </source>
</evidence>
<sequence length="239" mass="26894">MAATLSLREALNESISSGRFEDTKVILYSRRDSFGDICRPRALYASSHVLKSVPYFNDLLSGTFAEAELKDFSEAIDDEEIAEDYGYYSDSDLEDDDRVANPTEPPEIVAPLDEDPSSSSPTTNKSPRVHDELSKRPRQGKIIKIQDIAFITWRSLFFYLYTDSIQFAPLKSQGANARAQYLREPTTPDKPPPCSPKTIYSIATRLEIKALRDIAFDDIRSKVTSENVTIELFSGFASR</sequence>
<feature type="region of interest" description="Disordered" evidence="1">
    <location>
        <begin position="92"/>
        <end position="134"/>
    </location>
</feature>
<evidence type="ECO:0000313" key="2">
    <source>
        <dbReference type="EMBL" id="KAF9778362.1"/>
    </source>
</evidence>
<dbReference type="OrthoDB" id="6359816at2759"/>
<comment type="caution">
    <text evidence="2">The sequence shown here is derived from an EMBL/GenBank/DDBJ whole genome shotgun (WGS) entry which is preliminary data.</text>
</comment>
<name>A0A9P6H3G2_9AGAM</name>
<proteinExistence type="predicted"/>
<organism evidence="2 3">
    <name type="scientific">Thelephora terrestris</name>
    <dbReference type="NCBI Taxonomy" id="56493"/>
    <lineage>
        <taxon>Eukaryota</taxon>
        <taxon>Fungi</taxon>
        <taxon>Dikarya</taxon>
        <taxon>Basidiomycota</taxon>
        <taxon>Agaricomycotina</taxon>
        <taxon>Agaricomycetes</taxon>
        <taxon>Thelephorales</taxon>
        <taxon>Thelephoraceae</taxon>
        <taxon>Thelephora</taxon>
    </lineage>
</organism>
<dbReference type="Gene3D" id="3.30.710.10">
    <property type="entry name" value="Potassium Channel Kv1.1, Chain A"/>
    <property type="match status" value="1"/>
</dbReference>
<reference evidence="2" key="2">
    <citation type="submission" date="2020-11" db="EMBL/GenBank/DDBJ databases">
        <authorList>
            <consortium name="DOE Joint Genome Institute"/>
            <person name="Kuo A."/>
            <person name="Miyauchi S."/>
            <person name="Kiss E."/>
            <person name="Drula E."/>
            <person name="Kohler A."/>
            <person name="Sanchez-Garcia M."/>
            <person name="Andreopoulos B."/>
            <person name="Barry K.W."/>
            <person name="Bonito G."/>
            <person name="Buee M."/>
            <person name="Carver A."/>
            <person name="Chen C."/>
            <person name="Cichocki N."/>
            <person name="Clum A."/>
            <person name="Culley D."/>
            <person name="Crous P.W."/>
            <person name="Fauchery L."/>
            <person name="Girlanda M."/>
            <person name="Hayes R."/>
            <person name="Keri Z."/>
            <person name="Labutti K."/>
            <person name="Lipzen A."/>
            <person name="Lombard V."/>
            <person name="Magnuson J."/>
            <person name="Maillard F."/>
            <person name="Morin E."/>
            <person name="Murat C."/>
            <person name="Nolan M."/>
            <person name="Ohm R."/>
            <person name="Pangilinan J."/>
            <person name="Pereira M."/>
            <person name="Perotto S."/>
            <person name="Peter M."/>
            <person name="Riley R."/>
            <person name="Sitrit Y."/>
            <person name="Stielow B."/>
            <person name="Szollosi G."/>
            <person name="Zifcakova L."/>
            <person name="Stursova M."/>
            <person name="Spatafora J.W."/>
            <person name="Tedersoo L."/>
            <person name="Vaario L.-M."/>
            <person name="Yamada A."/>
            <person name="Yan M."/>
            <person name="Wang P."/>
            <person name="Xu J."/>
            <person name="Bruns T."/>
            <person name="Baldrian P."/>
            <person name="Vilgalys R."/>
            <person name="Henrissat B."/>
            <person name="Grigoriev I.V."/>
            <person name="Hibbett D."/>
            <person name="Nagy L.G."/>
            <person name="Martin F.M."/>
        </authorList>
    </citation>
    <scope>NUCLEOTIDE SEQUENCE</scope>
    <source>
        <strain evidence="2">UH-Tt-Lm1</strain>
    </source>
</reference>
<evidence type="ECO:0000256" key="1">
    <source>
        <dbReference type="SAM" id="MobiDB-lite"/>
    </source>
</evidence>